<dbReference type="Pfam" id="PF07845">
    <property type="entry name" value="DUF1636"/>
    <property type="match status" value="1"/>
</dbReference>
<name>A0ABS9TM47_9PSEU</name>
<reference evidence="1 2" key="1">
    <citation type="submission" date="2022-03" db="EMBL/GenBank/DDBJ databases">
        <title>Pseudonocardia alaer sp. nov., a novel actinomycete isolated from reed forest soil.</title>
        <authorList>
            <person name="Wang L."/>
        </authorList>
    </citation>
    <scope>NUCLEOTIDE SEQUENCE [LARGE SCALE GENOMIC DNA]</scope>
    <source>
        <strain evidence="1 2">Y-16303</strain>
    </source>
</reference>
<proteinExistence type="predicted"/>
<keyword evidence="2" id="KW-1185">Reference proteome</keyword>
<evidence type="ECO:0000313" key="1">
    <source>
        <dbReference type="EMBL" id="MCH6169610.1"/>
    </source>
</evidence>
<dbReference type="InterPro" id="IPR012863">
    <property type="entry name" value="DUF1636"/>
</dbReference>
<dbReference type="Proteomes" id="UP001299970">
    <property type="component" value="Unassembled WGS sequence"/>
</dbReference>
<gene>
    <name evidence="1" type="ORF">MMF94_28245</name>
</gene>
<accession>A0ABS9TM47</accession>
<organism evidence="1 2">
    <name type="scientific">Pseudonocardia alaniniphila</name>
    <dbReference type="NCBI Taxonomy" id="75291"/>
    <lineage>
        <taxon>Bacteria</taxon>
        <taxon>Bacillati</taxon>
        <taxon>Actinomycetota</taxon>
        <taxon>Actinomycetes</taxon>
        <taxon>Pseudonocardiales</taxon>
        <taxon>Pseudonocardiaceae</taxon>
        <taxon>Pseudonocardia</taxon>
    </lineage>
</organism>
<dbReference type="EMBL" id="JAKXMK010000027">
    <property type="protein sequence ID" value="MCH6169610.1"/>
    <property type="molecule type" value="Genomic_DNA"/>
</dbReference>
<dbReference type="RefSeq" id="WP_241040250.1">
    <property type="nucleotide sequence ID" value="NZ_BAAAJF010000015.1"/>
</dbReference>
<dbReference type="CDD" id="cd02980">
    <property type="entry name" value="TRX_Fd_family"/>
    <property type="match status" value="1"/>
</dbReference>
<sequence length="118" mass="12031">MTLLICRTCPRYDSHDSGEFGRALAAAIAEHPGGAAVTVRKVQCLGGCPDDGVAAVDGPGKARVRFSRLDAGHAAAVIAAAAAHDACASGTPGDWQVPAELADRISSVTPKRGRDPAR</sequence>
<evidence type="ECO:0000313" key="2">
    <source>
        <dbReference type="Proteomes" id="UP001299970"/>
    </source>
</evidence>
<protein>
    <submittedName>
        <fullName evidence="1">DUF1636 domain-containing protein</fullName>
    </submittedName>
</protein>
<comment type="caution">
    <text evidence="1">The sequence shown here is derived from an EMBL/GenBank/DDBJ whole genome shotgun (WGS) entry which is preliminary data.</text>
</comment>